<keyword evidence="3" id="KW-1185">Reference proteome</keyword>
<evidence type="ECO:0000256" key="1">
    <source>
        <dbReference type="SAM" id="MobiDB-lite"/>
    </source>
</evidence>
<evidence type="ECO:0000313" key="3">
    <source>
        <dbReference type="Proteomes" id="UP000014680"/>
    </source>
</evidence>
<feature type="non-terminal residue" evidence="2">
    <location>
        <position position="879"/>
    </location>
</feature>
<dbReference type="OrthoDB" id="19290at2759"/>
<dbReference type="AlphaFoldDB" id="L7FKR5"/>
<name>L7FKR5_ENTIV</name>
<dbReference type="VEuPathDB" id="AmoebaDB:EIN_517150"/>
<gene>
    <name evidence="2" type="ORF">EIN_517150</name>
</gene>
<proteinExistence type="predicted"/>
<sequence>MATQQLKKPTPPDDFGHRAIDIVKNLDSPRVDLNIQALLKFEEECVEYDSTGLKESFISFFKSSEPFQNSHKIMSKREYTQFMKIYSPKIVQLVLKCPHEELLRHSLPVIFRIFIFGSLPPNFGITLYNTASRMSGAIVLRAQDILVKIYSSLSATEKNKLLSTSLESAKNMNWYATSLLCKLLKSTFLPSQYVVPSLGLAVEEISNLHDVLIEIAHQKTNAQALRKILVAHYKNNCGDERIKVVFDVLSATSPLEEESEEVSLMIQKAVLSDVPHLEESLVKLGKTDENVFGACLLGFLKISGFLEVTKWTNNIWTLKRAQQAMRIAEEYENLPANACRFVIDLFLEYNALSKALVLDKEKGIVSFKFEGLYGVKMLFDIGMKSDDYLIGNVLSQLFEGKEDLFVEFAVEAFEKNPSQIGAQMAGNVLRRFSATKVISKQITPERKFIRINRKVREGEEQREATIQTKFFSGLVGMTKFEKNLIEETQKDIHKNFVSVDSCYNMSGKVYDANTVLTTIVTDTINDLLHDDYASDTIGKAIELINSNNYEVKVFINADLVNINKTLGNVSKNDGDLVTIQITPGKVNTPQEKEKGTLNNESKEKTPRGVKTPRSVENGDVSKVIYEEPQLKKIPENVLQNVIRFLGNSTLRQNAILFIKNVDKFVEWEGDALRLSVTKGGKQALGIARLESLPSQMTTSQFSEVLKTFKELLLEESELVNLAASVLLKNEEKVDKTVFLMENTKVVECALQNCNKMKEKAVKCENEKDSNQVKEHIGIENSRQVLTKETITVCVIILLNNHKIIPWDVDVYITPVVRALKTGLNQNLFESVFPMLENPPKLVEQCSRVIIEYADDKCESSHPFIQNLLQNILTYSSGMS</sequence>
<dbReference type="EMBL" id="KB206909">
    <property type="protein sequence ID" value="ELP86809.1"/>
    <property type="molecule type" value="Genomic_DNA"/>
</dbReference>
<dbReference type="RefSeq" id="XP_004253580.1">
    <property type="nucleotide sequence ID" value="XM_004253532.1"/>
</dbReference>
<feature type="compositionally biased region" description="Basic and acidic residues" evidence="1">
    <location>
        <begin position="590"/>
        <end position="606"/>
    </location>
</feature>
<dbReference type="GeneID" id="14885790"/>
<protein>
    <submittedName>
        <fullName evidence="2">Uncharacterized protein</fullName>
    </submittedName>
</protein>
<feature type="region of interest" description="Disordered" evidence="1">
    <location>
        <begin position="585"/>
        <end position="615"/>
    </location>
</feature>
<accession>L7FKR5</accession>
<evidence type="ECO:0000313" key="2">
    <source>
        <dbReference type="EMBL" id="ELP86809.1"/>
    </source>
</evidence>
<reference evidence="2 3" key="1">
    <citation type="submission" date="2012-10" db="EMBL/GenBank/DDBJ databases">
        <authorList>
            <person name="Zafar N."/>
            <person name="Inman J."/>
            <person name="Hall N."/>
            <person name="Lorenzi H."/>
            <person name="Caler E."/>
        </authorList>
    </citation>
    <scope>NUCLEOTIDE SEQUENCE [LARGE SCALE GENOMIC DNA]</scope>
    <source>
        <strain evidence="2 3">IP1</strain>
    </source>
</reference>
<dbReference type="Proteomes" id="UP000014680">
    <property type="component" value="Unassembled WGS sequence"/>
</dbReference>
<organism evidence="2 3">
    <name type="scientific">Entamoeba invadens IP1</name>
    <dbReference type="NCBI Taxonomy" id="370355"/>
    <lineage>
        <taxon>Eukaryota</taxon>
        <taxon>Amoebozoa</taxon>
        <taxon>Evosea</taxon>
        <taxon>Archamoebae</taxon>
        <taxon>Mastigamoebida</taxon>
        <taxon>Entamoebidae</taxon>
        <taxon>Entamoeba</taxon>
    </lineage>
</organism>
<dbReference type="KEGG" id="eiv:EIN_517150"/>